<accession>A0A3D8GT49</accession>
<gene>
    <name evidence="2" type="ORF">DRW41_07315</name>
</gene>
<keyword evidence="1" id="KW-1133">Transmembrane helix</keyword>
<dbReference type="RefSeq" id="WP_115451315.1">
    <property type="nucleotide sequence ID" value="NZ_QNQT01000002.1"/>
</dbReference>
<reference evidence="2 3" key="1">
    <citation type="submission" date="2018-07" db="EMBL/GenBank/DDBJ databases">
        <title>Bacillus sp. YLB-04 draft genome sequence.</title>
        <authorList>
            <person name="Yu L."/>
            <person name="Tang X."/>
        </authorList>
    </citation>
    <scope>NUCLEOTIDE SEQUENCE [LARGE SCALE GENOMIC DNA]</scope>
    <source>
        <strain evidence="2 3">YLB-04</strain>
    </source>
</reference>
<dbReference type="EMBL" id="QNQT01000002">
    <property type="protein sequence ID" value="RDU37644.1"/>
    <property type="molecule type" value="Genomic_DNA"/>
</dbReference>
<sequence length="119" mass="13424">MCVSNNAIEMQTYRMSEEIRVHSIYIPVAAIFSGGRRVNFGDDSKSPDGYIIKVVLQDHEGNEYEVEPVENGLRFAKGEINYKDYQRVQKSDNRKAIVLFTGTAGSLFITGWAILQLFG</sequence>
<comment type="caution">
    <text evidence="2">The sequence shown here is derived from an EMBL/GenBank/DDBJ whole genome shotgun (WGS) entry which is preliminary data.</text>
</comment>
<dbReference type="AlphaFoldDB" id="A0A3D8GT49"/>
<dbReference type="Proteomes" id="UP000257144">
    <property type="component" value="Unassembled WGS sequence"/>
</dbReference>
<feature type="transmembrane region" description="Helical" evidence="1">
    <location>
        <begin position="96"/>
        <end position="118"/>
    </location>
</feature>
<evidence type="ECO:0000256" key="1">
    <source>
        <dbReference type="SAM" id="Phobius"/>
    </source>
</evidence>
<evidence type="ECO:0000313" key="3">
    <source>
        <dbReference type="Proteomes" id="UP000257144"/>
    </source>
</evidence>
<keyword evidence="1" id="KW-0812">Transmembrane</keyword>
<name>A0A3D8GT49_9BACI</name>
<protein>
    <submittedName>
        <fullName evidence="2">Uncharacterized protein</fullName>
    </submittedName>
</protein>
<evidence type="ECO:0000313" key="2">
    <source>
        <dbReference type="EMBL" id="RDU37644.1"/>
    </source>
</evidence>
<proteinExistence type="predicted"/>
<organism evidence="2 3">
    <name type="scientific">Neobacillus piezotolerans</name>
    <dbReference type="NCBI Taxonomy" id="2259171"/>
    <lineage>
        <taxon>Bacteria</taxon>
        <taxon>Bacillati</taxon>
        <taxon>Bacillota</taxon>
        <taxon>Bacilli</taxon>
        <taxon>Bacillales</taxon>
        <taxon>Bacillaceae</taxon>
        <taxon>Neobacillus</taxon>
    </lineage>
</organism>
<dbReference type="OrthoDB" id="2427947at2"/>
<keyword evidence="1" id="KW-0472">Membrane</keyword>
<keyword evidence="3" id="KW-1185">Reference proteome</keyword>